<accession>A0A9P1HB68</accession>
<name>A0A9P1HB68_9PEZI</name>
<sequence>MGDVNDRPPVKRRRSRSSSVQRMLDLEKKIRPWVNHGRSASEMSTASRAASQPDLLQMAPTLPELGYQQTPTWDPQEGDKDWKKAADKAAKAAKRASAQRLVKPPPSASRTPHLMARQPAPGPPTTGYSSQSERSSSYGPPDHASIDQGSRRSRRRSDSVNSITSVSSIASKIKASFDRPRGGALPR</sequence>
<dbReference type="EMBL" id="CALLCH030000019">
    <property type="protein sequence ID" value="CAI4219407.1"/>
    <property type="molecule type" value="Genomic_DNA"/>
</dbReference>
<feature type="compositionally biased region" description="Low complexity" evidence="1">
    <location>
        <begin position="159"/>
        <end position="174"/>
    </location>
</feature>
<reference evidence="2" key="1">
    <citation type="submission" date="2022-11" db="EMBL/GenBank/DDBJ databases">
        <authorList>
            <person name="Scott C."/>
            <person name="Bruce N."/>
        </authorList>
    </citation>
    <scope>NUCLEOTIDE SEQUENCE</scope>
</reference>
<evidence type="ECO:0000313" key="3">
    <source>
        <dbReference type="Proteomes" id="UP000838763"/>
    </source>
</evidence>
<feature type="region of interest" description="Disordered" evidence="1">
    <location>
        <begin position="1"/>
        <end position="187"/>
    </location>
</feature>
<protein>
    <submittedName>
        <fullName evidence="2">Uncharacterized protein</fullName>
    </submittedName>
</protein>
<keyword evidence="3" id="KW-1185">Reference proteome</keyword>
<dbReference type="AlphaFoldDB" id="A0A9P1HB68"/>
<feature type="non-terminal residue" evidence="2">
    <location>
        <position position="187"/>
    </location>
</feature>
<feature type="compositionally biased region" description="Polar residues" evidence="1">
    <location>
        <begin position="41"/>
        <end position="50"/>
    </location>
</feature>
<feature type="compositionally biased region" description="Basic and acidic residues" evidence="1">
    <location>
        <begin position="77"/>
        <end position="90"/>
    </location>
</feature>
<organism evidence="2 3">
    <name type="scientific">Parascedosporium putredinis</name>
    <dbReference type="NCBI Taxonomy" id="1442378"/>
    <lineage>
        <taxon>Eukaryota</taxon>
        <taxon>Fungi</taxon>
        <taxon>Dikarya</taxon>
        <taxon>Ascomycota</taxon>
        <taxon>Pezizomycotina</taxon>
        <taxon>Sordariomycetes</taxon>
        <taxon>Hypocreomycetidae</taxon>
        <taxon>Microascales</taxon>
        <taxon>Microascaceae</taxon>
        <taxon>Parascedosporium</taxon>
    </lineage>
</organism>
<dbReference type="Proteomes" id="UP000838763">
    <property type="component" value="Unassembled WGS sequence"/>
</dbReference>
<evidence type="ECO:0000313" key="2">
    <source>
        <dbReference type="EMBL" id="CAI4219407.1"/>
    </source>
</evidence>
<comment type="caution">
    <text evidence="2">The sequence shown here is derived from an EMBL/GenBank/DDBJ whole genome shotgun (WGS) entry which is preliminary data.</text>
</comment>
<proteinExistence type="predicted"/>
<evidence type="ECO:0000256" key="1">
    <source>
        <dbReference type="SAM" id="MobiDB-lite"/>
    </source>
</evidence>
<gene>
    <name evidence="2" type="ORF">PPNO1_LOCUS8972</name>
</gene>